<dbReference type="AlphaFoldDB" id="X1EIM9"/>
<reference evidence="1" key="1">
    <citation type="journal article" date="2014" name="Front. Microbiol.">
        <title>High frequency of phylogenetically diverse reductive dehalogenase-homologous genes in deep subseafloor sedimentary metagenomes.</title>
        <authorList>
            <person name="Kawai M."/>
            <person name="Futagami T."/>
            <person name="Toyoda A."/>
            <person name="Takaki Y."/>
            <person name="Nishi S."/>
            <person name="Hori S."/>
            <person name="Arai W."/>
            <person name="Tsubouchi T."/>
            <person name="Morono Y."/>
            <person name="Uchiyama I."/>
            <person name="Ito T."/>
            <person name="Fujiyama A."/>
            <person name="Inagaki F."/>
            <person name="Takami H."/>
        </authorList>
    </citation>
    <scope>NUCLEOTIDE SEQUENCE</scope>
    <source>
        <strain evidence="1">Expedition CK06-06</strain>
    </source>
</reference>
<organism evidence="1">
    <name type="scientific">marine sediment metagenome</name>
    <dbReference type="NCBI Taxonomy" id="412755"/>
    <lineage>
        <taxon>unclassified sequences</taxon>
        <taxon>metagenomes</taxon>
        <taxon>ecological metagenomes</taxon>
    </lineage>
</organism>
<gene>
    <name evidence="1" type="ORF">S01H4_61144</name>
</gene>
<name>X1EIM9_9ZZZZ</name>
<sequence length="71" mass="7938">MDVDQLAVVTAAVLKKAKLTQAHYCGPLSGRPEMFVPPQGKFYTLYNALFSICTDAFYEKFNTDNDPLYGL</sequence>
<accession>X1EIM9</accession>
<protein>
    <submittedName>
        <fullName evidence="1">Uncharacterized protein</fullName>
    </submittedName>
</protein>
<proteinExistence type="predicted"/>
<dbReference type="EMBL" id="BART01036195">
    <property type="protein sequence ID" value="GAH08493.1"/>
    <property type="molecule type" value="Genomic_DNA"/>
</dbReference>
<evidence type="ECO:0000313" key="1">
    <source>
        <dbReference type="EMBL" id="GAH08493.1"/>
    </source>
</evidence>
<comment type="caution">
    <text evidence="1">The sequence shown here is derived from an EMBL/GenBank/DDBJ whole genome shotgun (WGS) entry which is preliminary data.</text>
</comment>
<feature type="non-terminal residue" evidence="1">
    <location>
        <position position="71"/>
    </location>
</feature>